<sequence length="344" mass="37298">MAESADKPRWRRWLRWLVLLVLALVCARIIVGLVGSIDWGTVREALGHLALWQLPVLVLAVFFRQVFNAAPLAIFIPGLGLPRAVVNDQASILMCTIAPPPSDLVIRVTMFKSWGVEVSRALAGVVMNTVSFYITRWYAPVIGFVLVLYDRFDQTFGWAALVGGLSAAALLVVVRVIASGEQAARWVGSAAGRIVRRVRSAVDPDAWADAVSRFRGHVRSKLRTGLPRSLLALLVMMVCDAFVLVLAIRFVDVSGGALPTVEIVAAYMVTYPLTMFPVFGIGILDAAALAIMVGYAGVSYESYLIAALVVWRIVTIGTPLALGAIALLLWRRMRPVGEALSESG</sequence>
<feature type="transmembrane region" description="Helical" evidence="6">
    <location>
        <begin position="155"/>
        <end position="178"/>
    </location>
</feature>
<evidence type="ECO:0000256" key="2">
    <source>
        <dbReference type="ARBA" id="ARBA00022475"/>
    </source>
</evidence>
<accession>A0AA46TL32</accession>
<dbReference type="InterPro" id="IPR022791">
    <property type="entry name" value="L-PG_synthase/AglD"/>
</dbReference>
<dbReference type="EMBL" id="CP094970">
    <property type="protein sequence ID" value="UYM07299.1"/>
    <property type="molecule type" value="Genomic_DNA"/>
</dbReference>
<keyword evidence="4 6" id="KW-1133">Transmembrane helix</keyword>
<keyword evidence="3 6" id="KW-0812">Transmembrane</keyword>
<dbReference type="RefSeq" id="WP_271636263.1">
    <property type="nucleotide sequence ID" value="NZ_CP094970.1"/>
</dbReference>
<feature type="transmembrane region" description="Helical" evidence="6">
    <location>
        <begin position="303"/>
        <end position="330"/>
    </location>
</feature>
<feature type="transmembrane region" description="Helical" evidence="6">
    <location>
        <begin position="49"/>
        <end position="67"/>
    </location>
</feature>
<protein>
    <submittedName>
        <fullName evidence="7">Flippase-like domain-containing protein</fullName>
    </submittedName>
</protein>
<dbReference type="KEGG" id="sgrg:L0C25_09550"/>
<evidence type="ECO:0000256" key="4">
    <source>
        <dbReference type="ARBA" id="ARBA00022989"/>
    </source>
</evidence>
<proteinExistence type="predicted"/>
<evidence type="ECO:0000256" key="6">
    <source>
        <dbReference type="SAM" id="Phobius"/>
    </source>
</evidence>
<keyword evidence="5 6" id="KW-0472">Membrane</keyword>
<keyword evidence="8" id="KW-1185">Reference proteome</keyword>
<gene>
    <name evidence="7" type="ORF">L0C25_09550</name>
</gene>
<keyword evidence="2" id="KW-1003">Cell membrane</keyword>
<dbReference type="AlphaFoldDB" id="A0AA46TL32"/>
<reference evidence="7" key="1">
    <citation type="submission" date="2022-01" db="EMBL/GenBank/DDBJ databases">
        <title>Nocardioidaceae gen. sp. A5X3R13.</title>
        <authorList>
            <person name="Lopez Marin M.A."/>
            <person name="Uhlik O."/>
        </authorList>
    </citation>
    <scope>NUCLEOTIDE SEQUENCE</scope>
    <source>
        <strain evidence="7">A5X3R13</strain>
    </source>
</reference>
<dbReference type="Pfam" id="PF03706">
    <property type="entry name" value="LPG_synthase_TM"/>
    <property type="match status" value="1"/>
</dbReference>
<evidence type="ECO:0000256" key="5">
    <source>
        <dbReference type="ARBA" id="ARBA00023136"/>
    </source>
</evidence>
<evidence type="ECO:0000256" key="3">
    <source>
        <dbReference type="ARBA" id="ARBA00022692"/>
    </source>
</evidence>
<evidence type="ECO:0000313" key="8">
    <source>
        <dbReference type="Proteomes" id="UP001164390"/>
    </source>
</evidence>
<dbReference type="Proteomes" id="UP001164390">
    <property type="component" value="Chromosome"/>
</dbReference>
<feature type="transmembrane region" description="Helical" evidence="6">
    <location>
        <begin position="271"/>
        <end position="296"/>
    </location>
</feature>
<name>A0AA46TL32_9ACTN</name>
<evidence type="ECO:0000313" key="7">
    <source>
        <dbReference type="EMBL" id="UYM07299.1"/>
    </source>
</evidence>
<evidence type="ECO:0000256" key="1">
    <source>
        <dbReference type="ARBA" id="ARBA00004651"/>
    </source>
</evidence>
<dbReference type="GO" id="GO:0005886">
    <property type="term" value="C:plasma membrane"/>
    <property type="evidence" value="ECO:0007669"/>
    <property type="project" value="UniProtKB-SubCell"/>
</dbReference>
<feature type="transmembrane region" description="Helical" evidence="6">
    <location>
        <begin position="230"/>
        <end position="251"/>
    </location>
</feature>
<feature type="transmembrane region" description="Helical" evidence="6">
    <location>
        <begin position="16"/>
        <end position="37"/>
    </location>
</feature>
<organism evidence="7 8">
    <name type="scientific">Solicola gregarius</name>
    <dbReference type="NCBI Taxonomy" id="2908642"/>
    <lineage>
        <taxon>Bacteria</taxon>
        <taxon>Bacillati</taxon>
        <taxon>Actinomycetota</taxon>
        <taxon>Actinomycetes</taxon>
        <taxon>Propionibacteriales</taxon>
        <taxon>Nocardioidaceae</taxon>
        <taxon>Solicola</taxon>
    </lineage>
</organism>
<comment type="subcellular location">
    <subcellularLocation>
        <location evidence="1">Cell membrane</location>
        <topology evidence="1">Multi-pass membrane protein</topology>
    </subcellularLocation>
</comment>